<dbReference type="AlphaFoldDB" id="A0A8S1IXR4"/>
<evidence type="ECO:0000313" key="1">
    <source>
        <dbReference type="EMBL" id="CAD7699753.1"/>
    </source>
</evidence>
<dbReference type="Proteomes" id="UP000708148">
    <property type="component" value="Unassembled WGS sequence"/>
</dbReference>
<reference evidence="1" key="1">
    <citation type="submission" date="2020-12" db="EMBL/GenBank/DDBJ databases">
        <authorList>
            <person name="Iha C."/>
        </authorList>
    </citation>
    <scope>NUCLEOTIDE SEQUENCE</scope>
</reference>
<comment type="caution">
    <text evidence="1">The sequence shown here is derived from an EMBL/GenBank/DDBJ whole genome shotgun (WGS) entry which is preliminary data.</text>
</comment>
<proteinExistence type="predicted"/>
<evidence type="ECO:0000313" key="2">
    <source>
        <dbReference type="Proteomes" id="UP000708148"/>
    </source>
</evidence>
<accession>A0A8S1IXR4</accession>
<dbReference type="EMBL" id="CAJHUC010001106">
    <property type="protein sequence ID" value="CAD7699753.1"/>
    <property type="molecule type" value="Genomic_DNA"/>
</dbReference>
<organism evidence="1 2">
    <name type="scientific">Ostreobium quekettii</name>
    <dbReference type="NCBI Taxonomy" id="121088"/>
    <lineage>
        <taxon>Eukaryota</taxon>
        <taxon>Viridiplantae</taxon>
        <taxon>Chlorophyta</taxon>
        <taxon>core chlorophytes</taxon>
        <taxon>Ulvophyceae</taxon>
        <taxon>TCBD clade</taxon>
        <taxon>Bryopsidales</taxon>
        <taxon>Ostreobineae</taxon>
        <taxon>Ostreobiaceae</taxon>
        <taxon>Ostreobium</taxon>
    </lineage>
</organism>
<keyword evidence="2" id="KW-1185">Reference proteome</keyword>
<gene>
    <name evidence="1" type="ORF">OSTQU699_LOCUS5112</name>
</gene>
<name>A0A8S1IXR4_9CHLO</name>
<sequence length="99" mass="10562">MRMVPGGLCMRMCDEGAIERSGGAWGNAAGQPYGAALCFVRAVGMGGCTLTLWNQSCRSNHLATAMCKGHALHDRHVVCRVIRMLPWAQTAAWALGPSC</sequence>
<protein>
    <submittedName>
        <fullName evidence="1">Uncharacterized protein</fullName>
    </submittedName>
</protein>